<evidence type="ECO:0000313" key="3">
    <source>
        <dbReference type="EMBL" id="MBL0427606.1"/>
    </source>
</evidence>
<feature type="chain" id="PRO_5046267439" evidence="1">
    <location>
        <begin position="28"/>
        <end position="159"/>
    </location>
</feature>
<keyword evidence="4" id="KW-1185">Reference proteome</keyword>
<evidence type="ECO:0000256" key="1">
    <source>
        <dbReference type="SAM" id="SignalP"/>
    </source>
</evidence>
<feature type="domain" description="Cds6 C-terminal" evidence="2">
    <location>
        <begin position="51"/>
        <end position="153"/>
    </location>
</feature>
<name>A0ABS1JUQ8_9BURK</name>
<evidence type="ECO:0000259" key="2">
    <source>
        <dbReference type="Pfam" id="PF24125"/>
    </source>
</evidence>
<proteinExistence type="predicted"/>
<dbReference type="InterPro" id="IPR056203">
    <property type="entry name" value="Cds6_C"/>
</dbReference>
<comment type="caution">
    <text evidence="3">The sequence shown here is derived from an EMBL/GenBank/DDBJ whole genome shotgun (WGS) entry which is preliminary data.</text>
</comment>
<dbReference type="Gene3D" id="3.10.450.50">
    <property type="match status" value="1"/>
</dbReference>
<sequence>MVFWNTHRQRRLLALAVAAFACLPAAAGPRVLAIDGTSAGLQAAPQRRGEIEQMLQAWKLAWELGEADTYLRFYAPDFRGDARSRADWERTRRARLARRRISVELESLRIRLLGDSEAEVSFTQRYAAGGHRDTGAKRLRLQRIGGAWRITGETWAQGS</sequence>
<organism evidence="3 4">
    <name type="scientific">Ramlibacter alkalitolerans</name>
    <dbReference type="NCBI Taxonomy" id="2039631"/>
    <lineage>
        <taxon>Bacteria</taxon>
        <taxon>Pseudomonadati</taxon>
        <taxon>Pseudomonadota</taxon>
        <taxon>Betaproteobacteria</taxon>
        <taxon>Burkholderiales</taxon>
        <taxon>Comamonadaceae</taxon>
        <taxon>Ramlibacter</taxon>
    </lineage>
</organism>
<evidence type="ECO:0000313" key="4">
    <source>
        <dbReference type="Proteomes" id="UP000622707"/>
    </source>
</evidence>
<dbReference type="Pfam" id="PF24125">
    <property type="entry name" value="Cds6_C"/>
    <property type="match status" value="1"/>
</dbReference>
<gene>
    <name evidence="3" type="ORF">JI746_21000</name>
</gene>
<feature type="signal peptide" evidence="1">
    <location>
        <begin position="1"/>
        <end position="27"/>
    </location>
</feature>
<dbReference type="RefSeq" id="WP_201692234.1">
    <property type="nucleotide sequence ID" value="NZ_JAEQND010000012.1"/>
</dbReference>
<reference evidence="3 4" key="1">
    <citation type="journal article" date="2017" name="Int. J. Syst. Evol. Microbiol.">
        <title>Ramlibacter alkalitolerans sp. nov., alkali-tolerant bacterium isolated from soil of ginseng.</title>
        <authorList>
            <person name="Lee D.H."/>
            <person name="Cha C.J."/>
        </authorList>
    </citation>
    <scope>NUCLEOTIDE SEQUENCE [LARGE SCALE GENOMIC DNA]</scope>
    <source>
        <strain evidence="3 4">KACC 19305</strain>
    </source>
</reference>
<dbReference type="InterPro" id="IPR032710">
    <property type="entry name" value="NTF2-like_dom_sf"/>
</dbReference>
<dbReference type="Proteomes" id="UP000622707">
    <property type="component" value="Unassembled WGS sequence"/>
</dbReference>
<keyword evidence="1" id="KW-0732">Signal</keyword>
<dbReference type="SUPFAM" id="SSF54427">
    <property type="entry name" value="NTF2-like"/>
    <property type="match status" value="1"/>
</dbReference>
<accession>A0ABS1JUQ8</accession>
<protein>
    <submittedName>
        <fullName evidence="3">Nuclear transport factor 2 family protein</fullName>
    </submittedName>
</protein>
<dbReference type="EMBL" id="JAEQND010000012">
    <property type="protein sequence ID" value="MBL0427606.1"/>
    <property type="molecule type" value="Genomic_DNA"/>
</dbReference>